<dbReference type="SMART" id="SM00355">
    <property type="entry name" value="ZnF_C2H2"/>
    <property type="match status" value="2"/>
</dbReference>
<evidence type="ECO:0000313" key="3">
    <source>
        <dbReference type="WBParaSite" id="TREG1_132520.1"/>
    </source>
</evidence>
<dbReference type="Proteomes" id="UP000050795">
    <property type="component" value="Unassembled WGS sequence"/>
</dbReference>
<dbReference type="AlphaFoldDB" id="A0AA85J6P8"/>
<reference evidence="3" key="2">
    <citation type="submission" date="2023-11" db="UniProtKB">
        <authorList>
            <consortium name="WormBaseParasite"/>
        </authorList>
    </citation>
    <scope>IDENTIFICATION</scope>
</reference>
<dbReference type="PROSITE" id="PS00028">
    <property type="entry name" value="ZINC_FINGER_C2H2_1"/>
    <property type="match status" value="1"/>
</dbReference>
<proteinExistence type="predicted"/>
<protein>
    <submittedName>
        <fullName evidence="3">C2H2-type domain-containing protein</fullName>
    </submittedName>
</protein>
<feature type="domain" description="C2H2-type" evidence="1">
    <location>
        <begin position="18"/>
        <end position="39"/>
    </location>
</feature>
<keyword evidence="2" id="KW-1185">Reference proteome</keyword>
<organism evidence="2 3">
    <name type="scientific">Trichobilharzia regenti</name>
    <name type="common">Nasal bird schistosome</name>
    <dbReference type="NCBI Taxonomy" id="157069"/>
    <lineage>
        <taxon>Eukaryota</taxon>
        <taxon>Metazoa</taxon>
        <taxon>Spiralia</taxon>
        <taxon>Lophotrochozoa</taxon>
        <taxon>Platyhelminthes</taxon>
        <taxon>Trematoda</taxon>
        <taxon>Digenea</taxon>
        <taxon>Strigeidida</taxon>
        <taxon>Schistosomatoidea</taxon>
        <taxon>Schistosomatidae</taxon>
        <taxon>Trichobilharzia</taxon>
    </lineage>
</organism>
<dbReference type="SUPFAM" id="SSF57667">
    <property type="entry name" value="beta-beta-alpha zinc fingers"/>
    <property type="match status" value="2"/>
</dbReference>
<dbReference type="WBParaSite" id="TREG1_132520.1">
    <property type="protein sequence ID" value="TREG1_132520.1"/>
    <property type="gene ID" value="TREG1_132520"/>
</dbReference>
<sequence>MEPSTVMLLPKLSENYICLMCVDSFHSKNEFFNHLGIEHDFLDFLHHKNQSFISTQFDWIRFVNYVRRNKPHDLRQAFYDGEWKTDSLELLYPVLSDDEVLSIDILDFQMRTTATPAPTTISNNSNSNGHEDDITILSPNSHIANYLCLICSCRLASTTEFFLHLTLKHDCLNFLDGKYHSVFSDHFNWIRFVNYVRRNVPQEGTNFHGVVVCRKRASLTISSPY</sequence>
<dbReference type="InterPro" id="IPR013087">
    <property type="entry name" value="Znf_C2H2_type"/>
</dbReference>
<evidence type="ECO:0000259" key="1">
    <source>
        <dbReference type="PROSITE" id="PS00028"/>
    </source>
</evidence>
<accession>A0AA85J6P8</accession>
<evidence type="ECO:0000313" key="2">
    <source>
        <dbReference type="Proteomes" id="UP000050795"/>
    </source>
</evidence>
<dbReference type="InterPro" id="IPR036236">
    <property type="entry name" value="Znf_C2H2_sf"/>
</dbReference>
<name>A0AA85J6P8_TRIRE</name>
<reference evidence="2" key="1">
    <citation type="submission" date="2022-06" db="EMBL/GenBank/DDBJ databases">
        <authorList>
            <person name="Berger JAMES D."/>
            <person name="Berger JAMES D."/>
        </authorList>
    </citation>
    <scope>NUCLEOTIDE SEQUENCE [LARGE SCALE GENOMIC DNA]</scope>
</reference>